<keyword evidence="1" id="KW-1133">Transmembrane helix</keyword>
<keyword evidence="4" id="KW-1185">Reference proteome</keyword>
<dbReference type="InterPro" id="IPR043128">
    <property type="entry name" value="Rev_trsase/Diguanyl_cyclase"/>
</dbReference>
<sequence length="678" mass="69081">MGVSGAQAVRPVPHAAAIRTGGRQGFAGPGLAMAYTLATWGGPHRPAMLAVSAAAMAVSGLLWWRADAVARSRARTPLRWAGALASLGCLAGVTHLSGGVAGPLGALLPVALIFFALITPPRGFLVIAATALALYWAVALLGEPVSLGYPLVYTLAFGGMSYLCLTHAGTLVSLRRRLATISRVDPLTGCLNRRGIEESLGAGLDEAARTGRPLAVLVADLDGFKGVNDTYGHQAGDDLLAWTARTVAAVAGEGATVGRTGGDEFAVVLPDTDGPAAAAVAGRLQEALAPVTPASVGYACHPADGAGLDELIRAADARTYHDKARRRSVPPTAEAVAVARAAAGRRRAVRVSRHERRLRSIADMGWMAATNFSIGLLYVAFFTAGAPHRGALAALSALGCASGLALVAAAPRLSRSRAALRVLMVIAVLLFPLGAAVAVLDGGAGSPLALGTLTPLPLIALGAPIRVAVPVLTGVGGLYVGIAVVGGAPSGWYVAANLLGMAGAAAVCAAQGRAAARQRRLLTQLSRTDALTGAVNRRGFEERFEAELRGGGAVALLLLDLDGFKRLNDSLGHAAGDELLRWVAATLAANVRGSDLVGRLGGDEFVVLLTGHADPAAAAHRLRAALAARTAVSVGTAVRGLHGADFDALYAHADAELYAQKPGRTAPREASAPSLTRP</sequence>
<feature type="domain" description="GGDEF" evidence="2">
    <location>
        <begin position="552"/>
        <end position="672"/>
    </location>
</feature>
<feature type="transmembrane region" description="Helical" evidence="1">
    <location>
        <begin position="151"/>
        <end position="174"/>
    </location>
</feature>
<feature type="transmembrane region" description="Helical" evidence="1">
    <location>
        <begin position="422"/>
        <end position="440"/>
    </location>
</feature>
<dbReference type="AlphaFoldDB" id="A0A8J3Y5I9"/>
<evidence type="ECO:0000256" key="1">
    <source>
        <dbReference type="SAM" id="Phobius"/>
    </source>
</evidence>
<proteinExistence type="predicted"/>
<dbReference type="InterPro" id="IPR050469">
    <property type="entry name" value="Diguanylate_Cyclase"/>
</dbReference>
<feature type="transmembrane region" description="Helical" evidence="1">
    <location>
        <begin position="47"/>
        <end position="64"/>
    </location>
</feature>
<feature type="transmembrane region" description="Helical" evidence="1">
    <location>
        <begin position="364"/>
        <end position="384"/>
    </location>
</feature>
<dbReference type="PANTHER" id="PTHR45138">
    <property type="entry name" value="REGULATORY COMPONENTS OF SENSORY TRANSDUCTION SYSTEM"/>
    <property type="match status" value="1"/>
</dbReference>
<dbReference type="InterPro" id="IPR029787">
    <property type="entry name" value="Nucleotide_cyclase"/>
</dbReference>
<feature type="transmembrane region" description="Helical" evidence="1">
    <location>
        <begin position="390"/>
        <end position="410"/>
    </location>
</feature>
<evidence type="ECO:0000313" key="3">
    <source>
        <dbReference type="EMBL" id="GIJ01779.1"/>
    </source>
</evidence>
<feature type="transmembrane region" description="Helical" evidence="1">
    <location>
        <begin position="76"/>
        <end position="94"/>
    </location>
</feature>
<dbReference type="EMBL" id="BOOY01000006">
    <property type="protein sequence ID" value="GIJ01779.1"/>
    <property type="molecule type" value="Genomic_DNA"/>
</dbReference>
<dbReference type="GO" id="GO:0052621">
    <property type="term" value="F:diguanylate cyclase activity"/>
    <property type="evidence" value="ECO:0007669"/>
    <property type="project" value="TreeGrafter"/>
</dbReference>
<dbReference type="SMART" id="SM00267">
    <property type="entry name" value="GGDEF"/>
    <property type="match status" value="2"/>
</dbReference>
<feature type="transmembrane region" description="Helical" evidence="1">
    <location>
        <begin position="125"/>
        <end position="145"/>
    </location>
</feature>
<comment type="caution">
    <text evidence="3">The sequence shown here is derived from an EMBL/GenBank/DDBJ whole genome shotgun (WGS) entry which is preliminary data.</text>
</comment>
<dbReference type="NCBIfam" id="TIGR00254">
    <property type="entry name" value="GGDEF"/>
    <property type="match status" value="2"/>
</dbReference>
<keyword evidence="1" id="KW-0812">Transmembrane</keyword>
<name>A0A8J3Y5I9_9ACTN</name>
<organism evidence="3 4">
    <name type="scientific">Spirilliplanes yamanashiensis</name>
    <dbReference type="NCBI Taxonomy" id="42233"/>
    <lineage>
        <taxon>Bacteria</taxon>
        <taxon>Bacillati</taxon>
        <taxon>Actinomycetota</taxon>
        <taxon>Actinomycetes</taxon>
        <taxon>Micromonosporales</taxon>
        <taxon>Micromonosporaceae</taxon>
        <taxon>Spirilliplanes</taxon>
    </lineage>
</organism>
<evidence type="ECO:0000259" key="2">
    <source>
        <dbReference type="PROSITE" id="PS50887"/>
    </source>
</evidence>
<dbReference type="Gene3D" id="3.30.70.270">
    <property type="match status" value="2"/>
</dbReference>
<dbReference type="InterPro" id="IPR000160">
    <property type="entry name" value="GGDEF_dom"/>
</dbReference>
<dbReference type="SUPFAM" id="SSF55073">
    <property type="entry name" value="Nucleotide cyclase"/>
    <property type="match status" value="2"/>
</dbReference>
<accession>A0A8J3Y5I9</accession>
<gene>
    <name evidence="3" type="ORF">Sya03_11310</name>
</gene>
<feature type="domain" description="GGDEF" evidence="2">
    <location>
        <begin position="212"/>
        <end position="335"/>
    </location>
</feature>
<dbReference type="PANTHER" id="PTHR45138:SF9">
    <property type="entry name" value="DIGUANYLATE CYCLASE DGCM-RELATED"/>
    <property type="match status" value="1"/>
</dbReference>
<feature type="transmembrane region" description="Helical" evidence="1">
    <location>
        <begin position="492"/>
        <end position="510"/>
    </location>
</feature>
<feature type="transmembrane region" description="Helical" evidence="1">
    <location>
        <begin position="468"/>
        <end position="486"/>
    </location>
</feature>
<protein>
    <recommendedName>
        <fullName evidence="2">GGDEF domain-containing protein</fullName>
    </recommendedName>
</protein>
<dbReference type="Proteomes" id="UP000652013">
    <property type="component" value="Unassembled WGS sequence"/>
</dbReference>
<dbReference type="CDD" id="cd01949">
    <property type="entry name" value="GGDEF"/>
    <property type="match status" value="2"/>
</dbReference>
<evidence type="ECO:0000313" key="4">
    <source>
        <dbReference type="Proteomes" id="UP000652013"/>
    </source>
</evidence>
<keyword evidence="1" id="KW-0472">Membrane</keyword>
<feature type="transmembrane region" description="Helical" evidence="1">
    <location>
        <begin position="100"/>
        <end position="118"/>
    </location>
</feature>
<reference evidence="3" key="1">
    <citation type="submission" date="2021-01" db="EMBL/GenBank/DDBJ databases">
        <title>Whole genome shotgun sequence of Spirilliplanes yamanashiensis NBRC 15828.</title>
        <authorList>
            <person name="Komaki H."/>
            <person name="Tamura T."/>
        </authorList>
    </citation>
    <scope>NUCLEOTIDE SEQUENCE</scope>
    <source>
        <strain evidence="3">NBRC 15828</strain>
    </source>
</reference>
<dbReference type="Pfam" id="PF00990">
    <property type="entry name" value="GGDEF"/>
    <property type="match status" value="2"/>
</dbReference>
<dbReference type="PROSITE" id="PS50887">
    <property type="entry name" value="GGDEF"/>
    <property type="match status" value="2"/>
</dbReference>